<dbReference type="PANTHER" id="PTHR38567">
    <property type="entry name" value="DUF4291 DOMAIN-CONTAINING PROTEIN"/>
    <property type="match status" value="1"/>
</dbReference>
<dbReference type="PANTHER" id="PTHR38567:SF1">
    <property type="entry name" value="DUF4291 DOMAIN-CONTAINING PROTEIN"/>
    <property type="match status" value="1"/>
</dbReference>
<proteinExistence type="predicted"/>
<evidence type="ECO:0000313" key="2">
    <source>
        <dbReference type="Proteomes" id="UP001610335"/>
    </source>
</evidence>
<protein>
    <recommendedName>
        <fullName evidence="3">DUF4291 domain-containing protein</fullName>
    </recommendedName>
</protein>
<gene>
    <name evidence="1" type="ORF">BDW59DRAFT_178149</name>
</gene>
<reference evidence="1 2" key="1">
    <citation type="submission" date="2024-07" db="EMBL/GenBank/DDBJ databases">
        <title>Section-level genome sequencing and comparative genomics of Aspergillus sections Usti and Cavernicolus.</title>
        <authorList>
            <consortium name="Lawrence Berkeley National Laboratory"/>
            <person name="Nybo J.L."/>
            <person name="Vesth T.C."/>
            <person name="Theobald S."/>
            <person name="Frisvad J.C."/>
            <person name="Larsen T.O."/>
            <person name="Kjaerboelling I."/>
            <person name="Rothschild-Mancinelli K."/>
            <person name="Lyhne E.K."/>
            <person name="Kogle M.E."/>
            <person name="Barry K."/>
            <person name="Clum A."/>
            <person name="Na H."/>
            <person name="Ledsgaard L."/>
            <person name="Lin J."/>
            <person name="Lipzen A."/>
            <person name="Kuo A."/>
            <person name="Riley R."/>
            <person name="Mondo S."/>
            <person name="LaButti K."/>
            <person name="Haridas S."/>
            <person name="Pangalinan J."/>
            <person name="Salamov A.A."/>
            <person name="Simmons B.A."/>
            <person name="Magnuson J.K."/>
            <person name="Chen J."/>
            <person name="Drula E."/>
            <person name="Henrissat B."/>
            <person name="Wiebenga A."/>
            <person name="Lubbers R.J."/>
            <person name="Gomes A.C."/>
            <person name="Makela M.R."/>
            <person name="Stajich J."/>
            <person name="Grigoriev I.V."/>
            <person name="Mortensen U.H."/>
            <person name="De vries R.P."/>
            <person name="Baker S.E."/>
            <person name="Andersen M.R."/>
        </authorList>
    </citation>
    <scope>NUCLEOTIDE SEQUENCE [LARGE SCALE GENOMIC DNA]</scope>
    <source>
        <strain evidence="1 2">CBS 600.67</strain>
    </source>
</reference>
<comment type="caution">
    <text evidence="1">The sequence shown here is derived from an EMBL/GenBank/DDBJ whole genome shotgun (WGS) entry which is preliminary data.</text>
</comment>
<dbReference type="InterPro" id="IPR025633">
    <property type="entry name" value="DUF4291"/>
</dbReference>
<keyword evidence="2" id="KW-1185">Reference proteome</keyword>
<organism evidence="1 2">
    <name type="scientific">Aspergillus cavernicola</name>
    <dbReference type="NCBI Taxonomy" id="176166"/>
    <lineage>
        <taxon>Eukaryota</taxon>
        <taxon>Fungi</taxon>
        <taxon>Dikarya</taxon>
        <taxon>Ascomycota</taxon>
        <taxon>Pezizomycotina</taxon>
        <taxon>Eurotiomycetes</taxon>
        <taxon>Eurotiomycetidae</taxon>
        <taxon>Eurotiales</taxon>
        <taxon>Aspergillaceae</taxon>
        <taxon>Aspergillus</taxon>
        <taxon>Aspergillus subgen. Nidulantes</taxon>
    </lineage>
</organism>
<dbReference type="EMBL" id="JBFXLS010000138">
    <property type="protein sequence ID" value="KAL2813781.1"/>
    <property type="molecule type" value="Genomic_DNA"/>
</dbReference>
<accession>A0ABR4HE68</accession>
<sequence>MSISPLPHRQIRAQYTPSTITVYQAYPPSIATAAVQSQTLNNIPGFKTTRMTWIKPSFLWMGYRSGFATKTNQECVLAIEISREGFEWALQHSVLSHISSMGGDDEKEKAIWKKKLRETPVRIQWDPERDLLFRPLGWRSIQIGLSGEAVEKYITRWIVSIRDVTGVMREAKELVDCGELARAAELVPRENVYEVDEEIRGIIGSS</sequence>
<dbReference type="Proteomes" id="UP001610335">
    <property type="component" value="Unassembled WGS sequence"/>
</dbReference>
<evidence type="ECO:0008006" key="3">
    <source>
        <dbReference type="Google" id="ProtNLM"/>
    </source>
</evidence>
<dbReference type="Pfam" id="PF14124">
    <property type="entry name" value="DUF4291"/>
    <property type="match status" value="1"/>
</dbReference>
<name>A0ABR4HE68_9EURO</name>
<evidence type="ECO:0000313" key="1">
    <source>
        <dbReference type="EMBL" id="KAL2813781.1"/>
    </source>
</evidence>